<protein>
    <submittedName>
        <fullName evidence="3">Uncharacterized protein</fullName>
    </submittedName>
</protein>
<sequence>MATSTNQIDFTLNADTSSFETNINNSSKAVEKLSKNNDDLSAGLEDVSKFMKEAAKVNTDLTKAIKDLAKAFDDSVDSTNKEANALDDVSKEAKDAAKEIKKVSDAAKDIEKNSKAGNLALEAIKDNLGAIPVVGPTATRALDGLEGSFSKLVLAGAGVGAVAGAVAGVGAAIYGAYTQSEKFRDSIEDFKNNAAVAFSPVLDKLEDVGDFIGNIVNGLNEWIDKNNKLNGVNVDNLKNNYADIVKEQSALISSKEAEINLGKIL</sequence>
<reference evidence="3 4" key="1">
    <citation type="journal article" date="2019" name="Anaerobe">
        <title>Brachyspira catarrhinii sp. nov., an anaerobic intestinal spirochaete isolated from vervet monkeys may have been misidentified as Brachyspira aalborgi in previous studies.</title>
        <authorList>
            <person name="Phillips N.D."/>
            <person name="La T."/>
            <person name="Hampson D.J."/>
        </authorList>
    </citation>
    <scope>NUCLEOTIDE SEQUENCE [LARGE SCALE GENOMIC DNA]</scope>
    <source>
        <strain evidence="3 4">Z12</strain>
    </source>
</reference>
<feature type="non-terminal residue" evidence="3">
    <location>
        <position position="265"/>
    </location>
</feature>
<evidence type="ECO:0000313" key="4">
    <source>
        <dbReference type="Proteomes" id="UP000310168"/>
    </source>
</evidence>
<dbReference type="EMBL" id="SJDU01000303">
    <property type="protein sequence ID" value="TKZ31716.1"/>
    <property type="molecule type" value="Genomic_DNA"/>
</dbReference>
<proteinExistence type="predicted"/>
<keyword evidence="2" id="KW-1133">Transmembrane helix</keyword>
<gene>
    <name evidence="3" type="ORF">EZH24_09735</name>
</gene>
<evidence type="ECO:0000313" key="3">
    <source>
        <dbReference type="EMBL" id="TKZ31716.1"/>
    </source>
</evidence>
<feature type="transmembrane region" description="Helical" evidence="2">
    <location>
        <begin position="152"/>
        <end position="177"/>
    </location>
</feature>
<dbReference type="SUPFAM" id="SSF58104">
    <property type="entry name" value="Methyl-accepting chemotaxis protein (MCP) signaling domain"/>
    <property type="match status" value="1"/>
</dbReference>
<name>A0ABY2TPS7_9SPIR</name>
<feature type="coiled-coil region" evidence="1">
    <location>
        <begin position="86"/>
        <end position="113"/>
    </location>
</feature>
<keyword evidence="2" id="KW-0812">Transmembrane</keyword>
<dbReference type="Proteomes" id="UP000310168">
    <property type="component" value="Unassembled WGS sequence"/>
</dbReference>
<comment type="caution">
    <text evidence="3">The sequence shown here is derived from an EMBL/GenBank/DDBJ whole genome shotgun (WGS) entry which is preliminary data.</text>
</comment>
<evidence type="ECO:0000256" key="2">
    <source>
        <dbReference type="SAM" id="Phobius"/>
    </source>
</evidence>
<evidence type="ECO:0000256" key="1">
    <source>
        <dbReference type="SAM" id="Coils"/>
    </source>
</evidence>
<organism evidence="3 4">
    <name type="scientific">Brachyspira catarrhinii</name>
    <dbReference type="NCBI Taxonomy" id="2528966"/>
    <lineage>
        <taxon>Bacteria</taxon>
        <taxon>Pseudomonadati</taxon>
        <taxon>Spirochaetota</taxon>
        <taxon>Spirochaetia</taxon>
        <taxon>Brachyspirales</taxon>
        <taxon>Brachyspiraceae</taxon>
        <taxon>Brachyspira</taxon>
    </lineage>
</organism>
<keyword evidence="2" id="KW-0472">Membrane</keyword>
<dbReference type="RefSeq" id="WP_201798587.1">
    <property type="nucleotide sequence ID" value="NZ_SJDU01000303.1"/>
</dbReference>
<keyword evidence="4" id="KW-1185">Reference proteome</keyword>
<dbReference type="Gene3D" id="1.10.287.950">
    <property type="entry name" value="Methyl-accepting chemotaxis protein"/>
    <property type="match status" value="1"/>
</dbReference>
<accession>A0ABY2TPS7</accession>
<keyword evidence="1" id="KW-0175">Coiled coil</keyword>